<protein>
    <submittedName>
        <fullName evidence="1">Uncharacterized protein</fullName>
    </submittedName>
</protein>
<name>A0A164QG46_9AGAM</name>
<evidence type="ECO:0000313" key="1">
    <source>
        <dbReference type="EMBL" id="KZS89624.1"/>
    </source>
</evidence>
<dbReference type="Proteomes" id="UP000076722">
    <property type="component" value="Unassembled WGS sequence"/>
</dbReference>
<reference evidence="1 2" key="1">
    <citation type="journal article" date="2016" name="Mol. Biol. Evol.">
        <title>Comparative Genomics of Early-Diverging Mushroom-Forming Fungi Provides Insights into the Origins of Lignocellulose Decay Capabilities.</title>
        <authorList>
            <person name="Nagy L.G."/>
            <person name="Riley R."/>
            <person name="Tritt A."/>
            <person name="Adam C."/>
            <person name="Daum C."/>
            <person name="Floudas D."/>
            <person name="Sun H."/>
            <person name="Yadav J.S."/>
            <person name="Pangilinan J."/>
            <person name="Larsson K.H."/>
            <person name="Matsuura K."/>
            <person name="Barry K."/>
            <person name="Labutti K."/>
            <person name="Kuo R."/>
            <person name="Ohm R.A."/>
            <person name="Bhattacharya S.S."/>
            <person name="Shirouzu T."/>
            <person name="Yoshinaga Y."/>
            <person name="Martin F.M."/>
            <person name="Grigoriev I.V."/>
            <person name="Hibbett D.S."/>
        </authorList>
    </citation>
    <scope>NUCLEOTIDE SEQUENCE [LARGE SCALE GENOMIC DNA]</scope>
    <source>
        <strain evidence="1 2">HHB9708</strain>
    </source>
</reference>
<organism evidence="1 2">
    <name type="scientific">Sistotremastrum niveocremeum HHB9708</name>
    <dbReference type="NCBI Taxonomy" id="1314777"/>
    <lineage>
        <taxon>Eukaryota</taxon>
        <taxon>Fungi</taxon>
        <taxon>Dikarya</taxon>
        <taxon>Basidiomycota</taxon>
        <taxon>Agaricomycotina</taxon>
        <taxon>Agaricomycetes</taxon>
        <taxon>Sistotremastrales</taxon>
        <taxon>Sistotremastraceae</taxon>
        <taxon>Sertulicium</taxon>
        <taxon>Sertulicium niveocremeum</taxon>
    </lineage>
</organism>
<keyword evidence="2" id="KW-1185">Reference proteome</keyword>
<evidence type="ECO:0000313" key="2">
    <source>
        <dbReference type="Proteomes" id="UP000076722"/>
    </source>
</evidence>
<proteinExistence type="predicted"/>
<gene>
    <name evidence="1" type="ORF">SISNIDRAFT_469143</name>
</gene>
<dbReference type="EMBL" id="KV419426">
    <property type="protein sequence ID" value="KZS89624.1"/>
    <property type="molecule type" value="Genomic_DNA"/>
</dbReference>
<accession>A0A164QG46</accession>
<sequence length="195" mass="21925">MHLLAHTGAKCIISEKSTESTKSECDIRLDNSKSHHEQVGHGMQVEPLTAQGYQDPCHCDVPLFLESQAFNPTSEISSPGASLRVHVIAAVLRNGEVSIWRDEYARVIAPDHDVVHLRPHVKNRSSDHPSESYTKLRSLVWATIIPKLRQCSTKMPSIQFRIDPSREVPPVQSRYVGDESTLHLRPLRVPECQPI</sequence>
<dbReference type="AlphaFoldDB" id="A0A164QG46"/>